<reference evidence="3" key="1">
    <citation type="journal article" date="2024" name="IScience">
        <title>Strigolactones Initiate the Formation of Haustorium-like Structures in Castilleja.</title>
        <authorList>
            <person name="Buerger M."/>
            <person name="Peterson D."/>
            <person name="Chory J."/>
        </authorList>
    </citation>
    <scope>NUCLEOTIDE SEQUENCE [LARGE SCALE GENOMIC DNA]</scope>
</reference>
<proteinExistence type="predicted"/>
<dbReference type="Proteomes" id="UP001632038">
    <property type="component" value="Unassembled WGS sequence"/>
</dbReference>
<keyword evidence="3" id="KW-1185">Reference proteome</keyword>
<dbReference type="InterPro" id="IPR012340">
    <property type="entry name" value="NA-bd_OB-fold"/>
</dbReference>
<feature type="domain" description="Replication factor A C-terminal" evidence="1">
    <location>
        <begin position="34"/>
        <end position="146"/>
    </location>
</feature>
<comment type="caution">
    <text evidence="2">The sequence shown here is derived from an EMBL/GenBank/DDBJ whole genome shotgun (WGS) entry which is preliminary data.</text>
</comment>
<dbReference type="SUPFAM" id="SSF50249">
    <property type="entry name" value="Nucleic acid-binding proteins"/>
    <property type="match status" value="1"/>
</dbReference>
<dbReference type="Pfam" id="PF08646">
    <property type="entry name" value="Rep_fac-A_C"/>
    <property type="match status" value="1"/>
</dbReference>
<protein>
    <recommendedName>
        <fullName evidence="1">Replication factor A C-terminal domain-containing protein</fullName>
    </recommendedName>
</protein>
<sequence>MDPLILPVRNVDSLYTVNEESEFWICAIIVNCIGNWWYHACSIRDSHLVETGLGFECSICQQTYNNGLLRYKMQVEVIESSANASILLVDQVAEALIGISCHDLRLKFDKERKDFQGIPDDLERLIDRTLLFRVTVKQHQIHNESSVFDVSNFEADSTLISQHNQYTR</sequence>
<evidence type="ECO:0000313" key="3">
    <source>
        <dbReference type="Proteomes" id="UP001632038"/>
    </source>
</evidence>
<dbReference type="EMBL" id="JAVIJP010000018">
    <property type="protein sequence ID" value="KAL3639565.1"/>
    <property type="molecule type" value="Genomic_DNA"/>
</dbReference>
<organism evidence="2 3">
    <name type="scientific">Castilleja foliolosa</name>
    <dbReference type="NCBI Taxonomy" id="1961234"/>
    <lineage>
        <taxon>Eukaryota</taxon>
        <taxon>Viridiplantae</taxon>
        <taxon>Streptophyta</taxon>
        <taxon>Embryophyta</taxon>
        <taxon>Tracheophyta</taxon>
        <taxon>Spermatophyta</taxon>
        <taxon>Magnoliopsida</taxon>
        <taxon>eudicotyledons</taxon>
        <taxon>Gunneridae</taxon>
        <taxon>Pentapetalae</taxon>
        <taxon>asterids</taxon>
        <taxon>lamiids</taxon>
        <taxon>Lamiales</taxon>
        <taxon>Orobanchaceae</taxon>
        <taxon>Pedicularideae</taxon>
        <taxon>Castillejinae</taxon>
        <taxon>Castilleja</taxon>
    </lineage>
</organism>
<dbReference type="InterPro" id="IPR013955">
    <property type="entry name" value="Rep_factor-A_C"/>
</dbReference>
<evidence type="ECO:0000259" key="1">
    <source>
        <dbReference type="Pfam" id="PF08646"/>
    </source>
</evidence>
<name>A0ABD3DFE9_9LAMI</name>
<accession>A0ABD3DFE9</accession>
<dbReference type="PANTHER" id="PTHR47165:SF4">
    <property type="entry name" value="OS03G0429900 PROTEIN"/>
    <property type="match status" value="1"/>
</dbReference>
<evidence type="ECO:0000313" key="2">
    <source>
        <dbReference type="EMBL" id="KAL3639565.1"/>
    </source>
</evidence>
<dbReference type="AlphaFoldDB" id="A0ABD3DFE9"/>
<dbReference type="Gene3D" id="2.40.50.140">
    <property type="entry name" value="Nucleic acid-binding proteins"/>
    <property type="match status" value="1"/>
</dbReference>
<gene>
    <name evidence="2" type="ORF">CASFOL_017472</name>
</gene>
<dbReference type="PANTHER" id="PTHR47165">
    <property type="entry name" value="OS03G0429900 PROTEIN"/>
    <property type="match status" value="1"/>
</dbReference>